<dbReference type="PROSITE" id="PS50801">
    <property type="entry name" value="STAS"/>
    <property type="match status" value="1"/>
</dbReference>
<sequence>MHASPLPVSQHTTPAGVHVLTLSGEIDRSSVPFVGWAFDSGAGDRCAPRTVIDFENVTFMDCSGVSFLLYAHRAAQDSDGWLRLANVSAPVQRLLHLVGLDDLMPMYATLQAALPS</sequence>
<name>A0A6M4WG72_9ACTN</name>
<keyword evidence="5" id="KW-1185">Reference proteome</keyword>
<proteinExistence type="inferred from homology"/>
<gene>
    <name evidence="4" type="ORF">G9272_01545</name>
</gene>
<dbReference type="RefSeq" id="WP_171394820.1">
    <property type="nucleotide sequence ID" value="NZ_CP049838.1"/>
</dbReference>
<reference evidence="4" key="1">
    <citation type="submission" date="2020-03" db="EMBL/GenBank/DDBJ databases">
        <title>Molecular networking-based the target discovery of potent antiproliferative macrolactams: 5/6/7/16 polycyclic ansamycins and glycosylated trienomycin from Streptomyces cacaoi subsp. asoensis.</title>
        <authorList>
            <person name="Liu L.-L."/>
        </authorList>
    </citation>
    <scope>NUCLEOTIDE SEQUENCE [LARGE SCALE GENOMIC DNA]</scope>
    <source>
        <strain evidence="4">H2S5</strain>
    </source>
</reference>
<evidence type="ECO:0000256" key="1">
    <source>
        <dbReference type="ARBA" id="ARBA00009013"/>
    </source>
</evidence>
<evidence type="ECO:0000313" key="5">
    <source>
        <dbReference type="Proteomes" id="UP000502665"/>
    </source>
</evidence>
<organism evidence="4 5">
    <name type="scientific">Streptomyces asoensis</name>
    <dbReference type="NCBI Taxonomy" id="249586"/>
    <lineage>
        <taxon>Bacteria</taxon>
        <taxon>Bacillati</taxon>
        <taxon>Actinomycetota</taxon>
        <taxon>Actinomycetes</taxon>
        <taxon>Kitasatosporales</taxon>
        <taxon>Streptomycetaceae</taxon>
        <taxon>Streptomyces</taxon>
    </lineage>
</organism>
<evidence type="ECO:0000313" key="4">
    <source>
        <dbReference type="EMBL" id="QJS99168.1"/>
    </source>
</evidence>
<dbReference type="PANTHER" id="PTHR33495">
    <property type="entry name" value="ANTI-SIGMA FACTOR ANTAGONIST TM_1081-RELATED-RELATED"/>
    <property type="match status" value="1"/>
</dbReference>
<dbReference type="InterPro" id="IPR002645">
    <property type="entry name" value="STAS_dom"/>
</dbReference>
<dbReference type="InterPro" id="IPR036513">
    <property type="entry name" value="STAS_dom_sf"/>
</dbReference>
<dbReference type="Proteomes" id="UP000502665">
    <property type="component" value="Chromosome"/>
</dbReference>
<dbReference type="GO" id="GO:0043856">
    <property type="term" value="F:anti-sigma factor antagonist activity"/>
    <property type="evidence" value="ECO:0007669"/>
    <property type="project" value="InterPro"/>
</dbReference>
<dbReference type="Pfam" id="PF01740">
    <property type="entry name" value="STAS"/>
    <property type="match status" value="1"/>
</dbReference>
<feature type="domain" description="STAS" evidence="3">
    <location>
        <begin position="16"/>
        <end position="116"/>
    </location>
</feature>
<dbReference type="Gene3D" id="3.30.750.24">
    <property type="entry name" value="STAS domain"/>
    <property type="match status" value="1"/>
</dbReference>
<protein>
    <recommendedName>
        <fullName evidence="2">Anti-sigma factor antagonist</fullName>
    </recommendedName>
</protein>
<accession>A0A6M4WG72</accession>
<dbReference type="EMBL" id="CP049838">
    <property type="protein sequence ID" value="QJS99168.1"/>
    <property type="molecule type" value="Genomic_DNA"/>
</dbReference>
<dbReference type="SUPFAM" id="SSF52091">
    <property type="entry name" value="SpoIIaa-like"/>
    <property type="match status" value="1"/>
</dbReference>
<dbReference type="PANTHER" id="PTHR33495:SF2">
    <property type="entry name" value="ANTI-SIGMA FACTOR ANTAGONIST TM_1081-RELATED"/>
    <property type="match status" value="1"/>
</dbReference>
<comment type="similarity">
    <text evidence="1 2">Belongs to the anti-sigma-factor antagonist family.</text>
</comment>
<evidence type="ECO:0000259" key="3">
    <source>
        <dbReference type="PROSITE" id="PS50801"/>
    </source>
</evidence>
<dbReference type="CDD" id="cd07043">
    <property type="entry name" value="STAS_anti-anti-sigma_factors"/>
    <property type="match status" value="1"/>
</dbReference>
<dbReference type="AlphaFoldDB" id="A0A6M4WG72"/>
<evidence type="ECO:0000256" key="2">
    <source>
        <dbReference type="RuleBase" id="RU003749"/>
    </source>
</evidence>
<dbReference type="NCBIfam" id="TIGR00377">
    <property type="entry name" value="ant_ant_sig"/>
    <property type="match status" value="1"/>
</dbReference>
<dbReference type="InterPro" id="IPR003658">
    <property type="entry name" value="Anti-sigma_ant"/>
</dbReference>